<evidence type="ECO:0000313" key="1">
    <source>
        <dbReference type="EMBL" id="KAH7997925.1"/>
    </source>
</evidence>
<reference evidence="1" key="1">
    <citation type="submission" date="2021-08" db="EMBL/GenBank/DDBJ databases">
        <title>The first chromosome-level gecko genome reveals the dynamic sex chromosomes of Neotropical dwarf geckos (Sphaerodactylidae: Sphaerodactylus).</title>
        <authorList>
            <person name="Pinto B.J."/>
            <person name="Keating S.E."/>
            <person name="Gamble T."/>
        </authorList>
    </citation>
    <scope>NUCLEOTIDE SEQUENCE</scope>
    <source>
        <strain evidence="1">TG3544</strain>
    </source>
</reference>
<organism evidence="1 2">
    <name type="scientific">Sphaerodactylus townsendi</name>
    <dbReference type="NCBI Taxonomy" id="933632"/>
    <lineage>
        <taxon>Eukaryota</taxon>
        <taxon>Metazoa</taxon>
        <taxon>Chordata</taxon>
        <taxon>Craniata</taxon>
        <taxon>Vertebrata</taxon>
        <taxon>Euteleostomi</taxon>
        <taxon>Lepidosauria</taxon>
        <taxon>Squamata</taxon>
        <taxon>Bifurcata</taxon>
        <taxon>Gekkota</taxon>
        <taxon>Sphaerodactylidae</taxon>
        <taxon>Sphaerodactylus</taxon>
    </lineage>
</organism>
<protein>
    <submittedName>
        <fullName evidence="1">Uncharacterized protein</fullName>
    </submittedName>
</protein>
<dbReference type="Proteomes" id="UP000827872">
    <property type="component" value="Linkage Group LG12"/>
</dbReference>
<evidence type="ECO:0000313" key="2">
    <source>
        <dbReference type="Proteomes" id="UP000827872"/>
    </source>
</evidence>
<dbReference type="EMBL" id="CM037625">
    <property type="protein sequence ID" value="KAH7997925.1"/>
    <property type="molecule type" value="Genomic_DNA"/>
</dbReference>
<comment type="caution">
    <text evidence="1">The sequence shown here is derived from an EMBL/GenBank/DDBJ whole genome shotgun (WGS) entry which is preliminary data.</text>
</comment>
<sequence length="423" mass="47132">MLSTPDMIWVALLTPRPGPSPQLQDDNWNYSTSDNISSYDDNYLCSETQDGTRHPLKKLFVPLVYLLIFLLGGLGNALVLVILWRYRHARTSTEQFLFHLALANLLLGLTFPFGVVQCLAGWVFGTVLCKMLSAVNRINFYSSSLLLGCVSVDRYLAVVHAVRTFQKRRGLTIHLTCLAVWLLSLLLTLPDLLFTEVWPDSSNTSICHFQKDGIHGSNAWLATRFLYHIVGFFLPSVVMCYCYTAIVRVLCQSQRLQRQKAVKVAILVTGVFLLCWTPYHMVIFLDTLTKLEPSGCGMPWLSTATIVSEMIGYSHCGLNPLLYAFVGVRFRHDACRLLRDLGCLRQAALQDLLGTRWTESTTETETHLPVARQPSSPYTLPLQATSLEPCAAFSPDCISQWPSEHTGGGGLAEPKSGQKAAPV</sequence>
<accession>A0ACB8EYL3</accession>
<proteinExistence type="predicted"/>
<gene>
    <name evidence="1" type="ORF">K3G42_010562</name>
</gene>
<name>A0ACB8EYL3_9SAUR</name>
<keyword evidence="2" id="KW-1185">Reference proteome</keyword>